<accession>A0A2P5BHL2</accession>
<proteinExistence type="predicted"/>
<dbReference type="EMBL" id="JXTB01000280">
    <property type="protein sequence ID" value="PON48257.1"/>
    <property type="molecule type" value="Genomic_DNA"/>
</dbReference>
<evidence type="ECO:0000313" key="2">
    <source>
        <dbReference type="EMBL" id="PON48257.1"/>
    </source>
</evidence>
<sequence length="60" mass="6410">MDVGIFAGDKKSERPLSSSPSTAAAPAAGDRLMVAQGRLTSDLFGQTELGRRCGFLWPRE</sequence>
<keyword evidence="3" id="KW-1185">Reference proteome</keyword>
<evidence type="ECO:0000256" key="1">
    <source>
        <dbReference type="SAM" id="MobiDB-lite"/>
    </source>
</evidence>
<name>A0A2P5BHL2_PARAD</name>
<comment type="caution">
    <text evidence="2">The sequence shown here is derived from an EMBL/GenBank/DDBJ whole genome shotgun (WGS) entry which is preliminary data.</text>
</comment>
<evidence type="ECO:0000313" key="3">
    <source>
        <dbReference type="Proteomes" id="UP000237105"/>
    </source>
</evidence>
<feature type="region of interest" description="Disordered" evidence="1">
    <location>
        <begin position="1"/>
        <end position="28"/>
    </location>
</feature>
<gene>
    <name evidence="2" type="ORF">PanWU01x14_239070</name>
</gene>
<protein>
    <submittedName>
        <fullName evidence="2">Uncharacterized protein</fullName>
    </submittedName>
</protein>
<feature type="compositionally biased region" description="Low complexity" evidence="1">
    <location>
        <begin position="17"/>
        <end position="28"/>
    </location>
</feature>
<reference evidence="3" key="1">
    <citation type="submission" date="2016-06" db="EMBL/GenBank/DDBJ databases">
        <title>Parallel loss of symbiosis genes in relatives of nitrogen-fixing non-legume Parasponia.</title>
        <authorList>
            <person name="Van Velzen R."/>
            <person name="Holmer R."/>
            <person name="Bu F."/>
            <person name="Rutten L."/>
            <person name="Van Zeijl A."/>
            <person name="Liu W."/>
            <person name="Santuari L."/>
            <person name="Cao Q."/>
            <person name="Sharma T."/>
            <person name="Shen D."/>
            <person name="Roswanjaya Y."/>
            <person name="Wardhani T."/>
            <person name="Kalhor M.S."/>
            <person name="Jansen J."/>
            <person name="Van den Hoogen J."/>
            <person name="Gungor B."/>
            <person name="Hartog M."/>
            <person name="Hontelez J."/>
            <person name="Verver J."/>
            <person name="Yang W.-C."/>
            <person name="Schijlen E."/>
            <person name="Repin R."/>
            <person name="Schilthuizen M."/>
            <person name="Schranz E."/>
            <person name="Heidstra R."/>
            <person name="Miyata K."/>
            <person name="Fedorova E."/>
            <person name="Kohlen W."/>
            <person name="Bisseling T."/>
            <person name="Smit S."/>
            <person name="Geurts R."/>
        </authorList>
    </citation>
    <scope>NUCLEOTIDE SEQUENCE [LARGE SCALE GENOMIC DNA]</scope>
    <source>
        <strain evidence="3">cv. WU1-14</strain>
    </source>
</reference>
<dbReference type="Proteomes" id="UP000237105">
    <property type="component" value="Unassembled WGS sequence"/>
</dbReference>
<dbReference type="AlphaFoldDB" id="A0A2P5BHL2"/>
<organism evidence="2 3">
    <name type="scientific">Parasponia andersonii</name>
    <name type="common">Sponia andersonii</name>
    <dbReference type="NCBI Taxonomy" id="3476"/>
    <lineage>
        <taxon>Eukaryota</taxon>
        <taxon>Viridiplantae</taxon>
        <taxon>Streptophyta</taxon>
        <taxon>Embryophyta</taxon>
        <taxon>Tracheophyta</taxon>
        <taxon>Spermatophyta</taxon>
        <taxon>Magnoliopsida</taxon>
        <taxon>eudicotyledons</taxon>
        <taxon>Gunneridae</taxon>
        <taxon>Pentapetalae</taxon>
        <taxon>rosids</taxon>
        <taxon>fabids</taxon>
        <taxon>Rosales</taxon>
        <taxon>Cannabaceae</taxon>
        <taxon>Parasponia</taxon>
    </lineage>
</organism>